<dbReference type="GO" id="GO:0005634">
    <property type="term" value="C:nucleus"/>
    <property type="evidence" value="ECO:0007669"/>
    <property type="project" value="TreeGrafter"/>
</dbReference>
<dbReference type="PANTHER" id="PTHR44167">
    <property type="entry name" value="OVARIAN-SPECIFIC SERINE/THREONINE-PROTEIN KINASE LOK-RELATED"/>
    <property type="match status" value="1"/>
</dbReference>
<feature type="region of interest" description="Disordered" evidence="1">
    <location>
        <begin position="2061"/>
        <end position="2134"/>
    </location>
</feature>
<dbReference type="Pfam" id="PF00069">
    <property type="entry name" value="Pkinase"/>
    <property type="match status" value="1"/>
</dbReference>
<dbReference type="EMBL" id="QXGC01001620">
    <property type="protein sequence ID" value="KAE9199306.1"/>
    <property type="molecule type" value="Genomic_DNA"/>
</dbReference>
<dbReference type="Proteomes" id="UP000460718">
    <property type="component" value="Unassembled WGS sequence"/>
</dbReference>
<dbReference type="Proteomes" id="UP000440367">
    <property type="component" value="Unassembled WGS sequence"/>
</dbReference>
<evidence type="ECO:0000256" key="1">
    <source>
        <dbReference type="SAM" id="MobiDB-lite"/>
    </source>
</evidence>
<dbReference type="SMART" id="SM00220">
    <property type="entry name" value="S_TKc"/>
    <property type="match status" value="1"/>
</dbReference>
<dbReference type="GO" id="GO:0044773">
    <property type="term" value="P:mitotic DNA damage checkpoint signaling"/>
    <property type="evidence" value="ECO:0007669"/>
    <property type="project" value="TreeGrafter"/>
</dbReference>
<reference evidence="7 8" key="1">
    <citation type="submission" date="2018-08" db="EMBL/GenBank/DDBJ databases">
        <title>Genomic investigation of the strawberry pathogen Phytophthora fragariae indicates pathogenicity is determined by transcriptional variation in three key races.</title>
        <authorList>
            <person name="Adams T.M."/>
            <person name="Armitage A.D."/>
            <person name="Sobczyk M.K."/>
            <person name="Bates H.J."/>
            <person name="Dunwell J.M."/>
            <person name="Nellist C.F."/>
            <person name="Harrison R.J."/>
        </authorList>
    </citation>
    <scope>NUCLEOTIDE SEQUENCE [LARGE SCALE GENOMIC DNA]</scope>
    <source>
        <strain evidence="6 7">BC-1</strain>
        <strain evidence="5 10">BC-23</strain>
        <strain evidence="4 8">NOV-5</strain>
        <strain evidence="3 9">SCRP245</strain>
    </source>
</reference>
<comment type="caution">
    <text evidence="4">The sequence shown here is derived from an EMBL/GenBank/DDBJ whole genome shotgun (WGS) entry which is preliminary data.</text>
</comment>
<dbReference type="Proteomes" id="UP000440732">
    <property type="component" value="Unassembled WGS sequence"/>
</dbReference>
<dbReference type="InterPro" id="IPR011009">
    <property type="entry name" value="Kinase-like_dom_sf"/>
</dbReference>
<feature type="compositionally biased region" description="Low complexity" evidence="1">
    <location>
        <begin position="2068"/>
        <end position="2079"/>
    </location>
</feature>
<dbReference type="SUPFAM" id="SSF56112">
    <property type="entry name" value="Protein kinase-like (PK-like)"/>
    <property type="match status" value="1"/>
</dbReference>
<gene>
    <name evidence="6" type="ORF">PF002_g21656</name>
    <name evidence="5" type="ORF">PF004_g19306</name>
    <name evidence="4" type="ORF">PF006_g18946</name>
    <name evidence="3" type="ORF">PF011_g19005</name>
</gene>
<sequence>MSVAPRAAPSMSERSRVLSRRGSNREEEELAVGAVIVMLSDKTEDQSAAYRPSIAIGDVGQDDSKSISTTSPQKEQRFVAVLAPSCDAAMASLLSQPPGTYLLVKEEDTAITVYVKFRQAVRALTLVKGKDVKKNDDAIHLAKSRKKDIDVLMQTPVHTLLLASEAYFLVEHCWKRFLPQVQAVVFELCCEPYLDEDTKLEDWNSSMIPADYSLALMPEACGFYILASHSAGPESASSAVIQVRQVEFDFNKFAITVADGTLKPSALLLSTSFSAKRTFEPYFTFTAIRDNFMSPDQVILKETSVSTTIPTQQTSLQNCIDLSSNDKELSILSAAEAACGSVMPHESLPETFVTVICEMHVHFTDVTTNLGANPLVKPAPWSAQKMKLVGRIIPILVELLIASAAFSEKKSPTEEMDVAAAASEGRKRQILAQFSYAMRFDILFMTARSEDSVVCRLTHQLCQLLGARMRLPSELVDFIRDLVALFPVFLRLFLRNQGISTLWKNLHHNDVDKDGASYSRSRSSIRSFRALASSTTVVNTLHGKGDRKPLVLFGLSRKPQTKSRKSLSLGTNTSTAPFLSSKALAFFRLSPLSVQVDLGTRLRESQFLFPDIWISDAVLARISFCCCSKQHPDELRSRSVSFYGQPASQPSSCVRKGLRSSPKMIMYELLLQLSLRFLYNKASFRSWDRDVALLLRLEDLYQHLFTEIICIVRRRAHLQDVNAKDALTCELRVVIACVSTLFRLERKRRQEISSASGNKKYSSFILLFRTKLRDFKEGLKGEASSNDGQAEEAQTEGEDQIDEVDERFLVAMVEVFRWIPRAFLDEWIVLSLKELLQVLDALNGVTKQTPIPMVKQLQYIRHIHESFQVFAVIMKRISDPDLQKILVRVLGMDCSSIVSLLRFALSTNTLCLNGGRDAVCVQKFALSFLGAFVNLDVALPVQTEWDSRNAKSCEDGCMNEDQEIIEQLKGELLISLLGLRMLVDDGEQNEQNLWDFIIESLFPTNGANTASGSSRMLSIAASFRSVATPPTLLTAIARGHFQMKESFLQLQQALYTAQDVNSSVDYDVCIASHMRHIGIYFDRIIESTAQEEKYMVYRAAELHFRCLVVLASRRSQCPPIHEAFNNAHVVATIVKWLQTQTPQQDTTSGVSEIVEISSAVPCLPPLKLPRQHGATDSFSSQPGIAKLTLAAPHSVPFYEDVPFPQHFLLLESGLHALAIVLLVSFVIVEPNSEIDEKICPRVSVPGHDTSTSDKPNELLWTLQQHLVAVEMDQRYFEALTLEMETLQAFVSTARLSAIRLMLRLLCPNRFDRNLYMNTSQTKSENALLHVASSKHSREYIAKGAFSTVYKQRPALPRPEAVAIKVVEHQRRTGELCAVSGLYNEVSILSKLRGDLAATQLVDFGNHHAEQNFEIVMEYCPCSLTEWRAAIDRSDFGTPFRSCLVMILRAFEEACHCLSRIHQAGVCHFDIKSDNILVRSSAQELSRRLLENDDEHEDDASNREFKAWLCIADFGESKLVNSHQLPVRTFTFSSFTSGSAFPVAVQRTEKSMSLSRTRGTEAIKSPEVLKIKGSEDAEVKVTLASDIWSLGCLLYELVTQELLFQNDDWAGLYAHLVVTQDQAVLRSDHRQKVFDALRPSSSDEEEVVTALTEICSKILCRDASKRPDLAAIVKHVHKLINDVYELPVTASDESFIISLYQSSGEASASADAHRSLVPALELFASPAPRSRRADANGVTVPVRFFWNFFLAAHITRTQDRQAVTSCVGNGHGPVSKDVLAMEAFEAKHEGDFVHFVYLAWHDNSAPPGGPDAHESLIEELYEDEHRTVFLLNPHLKASVETQLTSDVHLFQQLVQHAPHYFPVLQRRLREEAGCVVFVVLGKSEEDSKELQQVLTGMLLYFLRSAVAMTAFELLSCFARDCAQFFDYPRSEFLQHLLSYSTPVAEDTATSTVIQCRCGSSVLRVESSAMSDALATQRCTCQTSDKSDSECPSFHPFPLSVDEGSEDADDDVHPVDSMFEHDDCEEQLVHPIESRSRRGQEVPWLCVDAASVSRADGLAFRWSPAGPRLGSSDSTRSVGSGSERRMSRFGLLKRRASKTAGDASPRLSGKEEPHELLVRGLQRRGKPADADSPSSDKWELYECELCRLPICALSEGKVAVPLLHPRSSD</sequence>
<name>A0A6A3SHJ3_9STRA</name>
<dbReference type="EMBL" id="QXFW01001569">
    <property type="protein sequence ID" value="KAE8988860.1"/>
    <property type="molecule type" value="Genomic_DNA"/>
</dbReference>
<protein>
    <recommendedName>
        <fullName evidence="2">Protein kinase domain-containing protein</fullName>
    </recommendedName>
</protein>
<dbReference type="PROSITE" id="PS00108">
    <property type="entry name" value="PROTEIN_KINASE_ST"/>
    <property type="match status" value="1"/>
</dbReference>
<dbReference type="EMBL" id="QXGD01001684">
    <property type="protein sequence ID" value="KAE9201037.1"/>
    <property type="molecule type" value="Genomic_DNA"/>
</dbReference>
<dbReference type="InterPro" id="IPR008271">
    <property type="entry name" value="Ser/Thr_kinase_AS"/>
</dbReference>
<dbReference type="GO" id="GO:0004674">
    <property type="term" value="F:protein serine/threonine kinase activity"/>
    <property type="evidence" value="ECO:0007669"/>
    <property type="project" value="TreeGrafter"/>
</dbReference>
<feature type="domain" description="Protein kinase" evidence="2">
    <location>
        <begin position="1334"/>
        <end position="1679"/>
    </location>
</feature>
<evidence type="ECO:0000313" key="4">
    <source>
        <dbReference type="EMBL" id="KAE9116841.1"/>
    </source>
</evidence>
<dbReference type="EMBL" id="QXGA01001520">
    <property type="protein sequence ID" value="KAE9116841.1"/>
    <property type="molecule type" value="Genomic_DNA"/>
</dbReference>
<evidence type="ECO:0000313" key="10">
    <source>
        <dbReference type="Proteomes" id="UP000476176"/>
    </source>
</evidence>
<accession>A0A6A3SHJ3</accession>
<evidence type="ECO:0000313" key="9">
    <source>
        <dbReference type="Proteomes" id="UP000460718"/>
    </source>
</evidence>
<proteinExistence type="predicted"/>
<dbReference type="Proteomes" id="UP000476176">
    <property type="component" value="Unassembled WGS sequence"/>
</dbReference>
<dbReference type="InterPro" id="IPR000719">
    <property type="entry name" value="Prot_kinase_dom"/>
</dbReference>
<evidence type="ECO:0000313" key="3">
    <source>
        <dbReference type="EMBL" id="KAE8988860.1"/>
    </source>
</evidence>
<feature type="region of interest" description="Disordered" evidence="1">
    <location>
        <begin position="1"/>
        <end position="27"/>
    </location>
</feature>
<dbReference type="Gene3D" id="1.10.510.10">
    <property type="entry name" value="Transferase(Phosphotransferase) domain 1"/>
    <property type="match status" value="1"/>
</dbReference>
<feature type="compositionally biased region" description="Basic and acidic residues" evidence="1">
    <location>
        <begin position="2106"/>
        <end position="2115"/>
    </location>
</feature>
<dbReference type="PROSITE" id="PS50011">
    <property type="entry name" value="PROTEIN_KINASE_DOM"/>
    <property type="match status" value="1"/>
</dbReference>
<dbReference type="Gene3D" id="3.30.200.20">
    <property type="entry name" value="Phosphorylase Kinase, domain 1"/>
    <property type="match status" value="1"/>
</dbReference>
<evidence type="ECO:0000313" key="7">
    <source>
        <dbReference type="Proteomes" id="UP000440367"/>
    </source>
</evidence>
<evidence type="ECO:0000313" key="8">
    <source>
        <dbReference type="Proteomes" id="UP000440732"/>
    </source>
</evidence>
<evidence type="ECO:0000313" key="6">
    <source>
        <dbReference type="EMBL" id="KAE9201037.1"/>
    </source>
</evidence>
<organism evidence="4 8">
    <name type="scientific">Phytophthora fragariae</name>
    <dbReference type="NCBI Taxonomy" id="53985"/>
    <lineage>
        <taxon>Eukaryota</taxon>
        <taxon>Sar</taxon>
        <taxon>Stramenopiles</taxon>
        <taxon>Oomycota</taxon>
        <taxon>Peronosporomycetes</taxon>
        <taxon>Peronosporales</taxon>
        <taxon>Peronosporaceae</taxon>
        <taxon>Phytophthora</taxon>
    </lineage>
</organism>
<evidence type="ECO:0000313" key="5">
    <source>
        <dbReference type="EMBL" id="KAE9199306.1"/>
    </source>
</evidence>
<feature type="compositionally biased region" description="Basic and acidic residues" evidence="1">
    <location>
        <begin position="2124"/>
        <end position="2134"/>
    </location>
</feature>
<dbReference type="PANTHER" id="PTHR44167:SF30">
    <property type="entry name" value="PHOSPHORYLASE KINASE"/>
    <property type="match status" value="1"/>
</dbReference>
<evidence type="ECO:0000259" key="2">
    <source>
        <dbReference type="PROSITE" id="PS50011"/>
    </source>
</evidence>
<dbReference type="GO" id="GO:0005524">
    <property type="term" value="F:ATP binding"/>
    <property type="evidence" value="ECO:0007669"/>
    <property type="project" value="InterPro"/>
</dbReference>